<reference evidence="1 2" key="1">
    <citation type="submission" date="2016-03" db="EMBL/GenBank/DDBJ databases">
        <title>Cyphomyrmex costatus WGS genome.</title>
        <authorList>
            <person name="Nygaard S."/>
            <person name="Hu H."/>
            <person name="Boomsma J."/>
            <person name="Zhang G."/>
        </authorList>
    </citation>
    <scope>NUCLEOTIDE SEQUENCE [LARGE SCALE GENOMIC DNA]</scope>
    <source>
        <strain evidence="1">MS0001</strain>
        <tissue evidence="1">Whole body</tissue>
    </source>
</reference>
<dbReference type="EMBL" id="KQ977649">
    <property type="protein sequence ID" value="KYN00751.1"/>
    <property type="molecule type" value="Genomic_DNA"/>
</dbReference>
<dbReference type="Proteomes" id="UP000078542">
    <property type="component" value="Unassembled WGS sequence"/>
</dbReference>
<evidence type="ECO:0000313" key="1">
    <source>
        <dbReference type="EMBL" id="KYN00751.1"/>
    </source>
</evidence>
<accession>A0A195CJ33</accession>
<keyword evidence="2" id="KW-1185">Reference proteome</keyword>
<sequence length="76" mass="8841">MFPQINSIFRKKETAEIAILKISQNSPILTQTNNDTDNTDKDENGNLIINNPKIYIYIYTQLNNIINKKPKDFIKN</sequence>
<organism evidence="1 2">
    <name type="scientific">Cyphomyrmex costatus</name>
    <dbReference type="NCBI Taxonomy" id="456900"/>
    <lineage>
        <taxon>Eukaryota</taxon>
        <taxon>Metazoa</taxon>
        <taxon>Ecdysozoa</taxon>
        <taxon>Arthropoda</taxon>
        <taxon>Hexapoda</taxon>
        <taxon>Insecta</taxon>
        <taxon>Pterygota</taxon>
        <taxon>Neoptera</taxon>
        <taxon>Endopterygota</taxon>
        <taxon>Hymenoptera</taxon>
        <taxon>Apocrita</taxon>
        <taxon>Aculeata</taxon>
        <taxon>Formicoidea</taxon>
        <taxon>Formicidae</taxon>
        <taxon>Myrmicinae</taxon>
        <taxon>Cyphomyrmex</taxon>
    </lineage>
</organism>
<proteinExistence type="predicted"/>
<protein>
    <submittedName>
        <fullName evidence="1">Uncharacterized protein</fullName>
    </submittedName>
</protein>
<evidence type="ECO:0000313" key="2">
    <source>
        <dbReference type="Proteomes" id="UP000078542"/>
    </source>
</evidence>
<gene>
    <name evidence="1" type="ORF">ALC62_08434</name>
</gene>
<name>A0A195CJ33_9HYME</name>
<dbReference type="AlphaFoldDB" id="A0A195CJ33"/>